<protein>
    <submittedName>
        <fullName evidence="1">HlyD-family secretion protein</fullName>
    </submittedName>
</protein>
<gene>
    <name evidence="1" type="ORF">NCTC13148_01024</name>
</gene>
<organism evidence="1 2">
    <name type="scientific">Escherichia coli</name>
    <dbReference type="NCBI Taxonomy" id="562"/>
    <lineage>
        <taxon>Bacteria</taxon>
        <taxon>Pseudomonadati</taxon>
        <taxon>Pseudomonadota</taxon>
        <taxon>Gammaproteobacteria</taxon>
        <taxon>Enterobacterales</taxon>
        <taxon>Enterobacteriaceae</taxon>
        <taxon>Escherichia</taxon>
    </lineage>
</organism>
<sequence length="55" mass="5665">MIKAVESDSSLIPDVKPNVPLGSSRPTLPVRFALDKVPGDVTLVSGTTCSIAVGQ</sequence>
<name>A0A377BKF9_ECOLX</name>
<evidence type="ECO:0000313" key="2">
    <source>
        <dbReference type="Proteomes" id="UP000254255"/>
    </source>
</evidence>
<dbReference type="EMBL" id="UGET01000004">
    <property type="protein sequence ID" value="STL69253.1"/>
    <property type="molecule type" value="Genomic_DNA"/>
</dbReference>
<evidence type="ECO:0000313" key="1">
    <source>
        <dbReference type="EMBL" id="STL69253.1"/>
    </source>
</evidence>
<accession>A0A377BKF9</accession>
<proteinExistence type="predicted"/>
<dbReference type="Proteomes" id="UP000254255">
    <property type="component" value="Unassembled WGS sequence"/>
</dbReference>
<reference evidence="1 2" key="1">
    <citation type="submission" date="2018-06" db="EMBL/GenBank/DDBJ databases">
        <authorList>
            <consortium name="Pathogen Informatics"/>
            <person name="Doyle S."/>
        </authorList>
    </citation>
    <scope>NUCLEOTIDE SEQUENCE [LARGE SCALE GENOMIC DNA]</scope>
    <source>
        <strain evidence="1 2">NCTC13148</strain>
    </source>
</reference>
<dbReference type="AlphaFoldDB" id="A0A377BKF9"/>